<dbReference type="Gene3D" id="3.30.70.1660">
    <property type="match status" value="2"/>
</dbReference>
<dbReference type="EMBL" id="CP037939">
    <property type="protein sequence ID" value="QBR48142.1"/>
    <property type="molecule type" value="Genomic_DNA"/>
</dbReference>
<accession>A0ABX5SNX8</accession>
<keyword evidence="3 6" id="KW-0488">Methylation</keyword>
<dbReference type="Gene3D" id="6.10.140.1950">
    <property type="match status" value="1"/>
</dbReference>
<dbReference type="NCBIfam" id="TIGR00019">
    <property type="entry name" value="prfA"/>
    <property type="match status" value="1"/>
</dbReference>
<keyword evidence="9" id="KW-1185">Reference proteome</keyword>
<dbReference type="PROSITE" id="PS00745">
    <property type="entry name" value="RF_PROK_I"/>
    <property type="match status" value="1"/>
</dbReference>
<comment type="similarity">
    <text evidence="2 6">Belongs to the prokaryotic/mitochondrial release factor family.</text>
</comment>
<dbReference type="Proteomes" id="UP000295756">
    <property type="component" value="Chromosome"/>
</dbReference>
<dbReference type="NCBIfam" id="NF001859">
    <property type="entry name" value="PRK00591.1"/>
    <property type="match status" value="1"/>
</dbReference>
<evidence type="ECO:0000256" key="4">
    <source>
        <dbReference type="ARBA" id="ARBA00022917"/>
    </source>
</evidence>
<feature type="domain" description="Prokaryotic-type class I peptide chain release factors" evidence="7">
    <location>
        <begin position="226"/>
        <end position="242"/>
    </location>
</feature>
<organism evidence="8 9">
    <name type="scientific">Leuconostoc kimchii</name>
    <dbReference type="NCBI Taxonomy" id="136609"/>
    <lineage>
        <taxon>Bacteria</taxon>
        <taxon>Bacillati</taxon>
        <taxon>Bacillota</taxon>
        <taxon>Bacilli</taxon>
        <taxon>Lactobacillales</taxon>
        <taxon>Lactobacillaceae</taxon>
        <taxon>Leuconostoc</taxon>
    </lineage>
</organism>
<dbReference type="InterPro" id="IPR050057">
    <property type="entry name" value="Prokaryotic/Mito_RF"/>
</dbReference>
<dbReference type="RefSeq" id="WP_013103568.1">
    <property type="nucleotide sequence ID" value="NZ_CP037939.1"/>
</dbReference>
<evidence type="ECO:0000259" key="7">
    <source>
        <dbReference type="PROSITE" id="PS00745"/>
    </source>
</evidence>
<evidence type="ECO:0000256" key="1">
    <source>
        <dbReference type="ARBA" id="ARBA00002986"/>
    </source>
</evidence>
<evidence type="ECO:0000313" key="8">
    <source>
        <dbReference type="EMBL" id="QBR48142.1"/>
    </source>
</evidence>
<feature type="modified residue" description="N5-methylglutamine" evidence="6">
    <location>
        <position position="233"/>
    </location>
</feature>
<comment type="subcellular location">
    <subcellularLocation>
        <location evidence="6">Cytoplasm</location>
    </subcellularLocation>
</comment>
<proteinExistence type="inferred from homology"/>
<dbReference type="InterPro" id="IPR000352">
    <property type="entry name" value="Pep_chain_release_fac_I"/>
</dbReference>
<comment type="PTM">
    <text evidence="6">Methylated by PrmC. Methylation increases the termination efficiency of RF1.</text>
</comment>
<reference evidence="8 9" key="1">
    <citation type="submission" date="2019-03" db="EMBL/GenBank/DDBJ databases">
        <title>Complete Genome Sequence of Leuconostoc kimchii strain NKJ218 Isolated from Homemade Kimchi.</title>
        <authorList>
            <person name="Jung J.Y."/>
            <person name="Jin H.M."/>
            <person name="Jung J.-W."/>
            <person name="Lee S.-Y."/>
            <person name="Ryu B.-G."/>
            <person name="Han S.-S."/>
            <person name="Kang H.K."/>
            <person name="Choi H.W."/>
            <person name="Chung E.J."/>
            <person name="Choi K.-M."/>
        </authorList>
    </citation>
    <scope>NUCLEOTIDE SEQUENCE [LARGE SCALE GENOMIC DNA]</scope>
    <source>
        <strain evidence="8 9">NKJ218</strain>
    </source>
</reference>
<dbReference type="Pfam" id="PF00472">
    <property type="entry name" value="RF-1"/>
    <property type="match status" value="1"/>
</dbReference>
<sequence>MDPIFKSLQTVVDRYDELNEQLADPEVAGDGQKYMALLKEAGEMRDTVAAYTRYKQVIQEIQDAEDMLDDDELAPLAKEDLNTLRPEKSDLEAQLKILMLPKDPNDDKNIIMEIRGAAGGDESSLFAADLLDMYRRYAEKQRWALSIIDETTTEVGGYKEVAIMISGDNVYSKLKFESGAHRVQRVPSTETQGRVHTSTATVGVMPEFEEIDFELAESDLEEEFFRSGGAGGQNVNKVSTAVRLVHKPTGMMVKMQEERTQIKNRDKARKLLASRVYDFYAQQNEAEYAEKRKSAVGTGDRSERIRTYNYPQNRVTDHRIGLTLNKLDRIMNGDLGEIIDAFVIADQTAKLAELNKA</sequence>
<evidence type="ECO:0000256" key="2">
    <source>
        <dbReference type="ARBA" id="ARBA00010835"/>
    </source>
</evidence>
<dbReference type="InterPro" id="IPR004373">
    <property type="entry name" value="RF-1"/>
</dbReference>
<name>A0ABX5SNX8_9LACO</name>
<gene>
    <name evidence="6 8" type="primary">prfA</name>
    <name evidence="8" type="ORF">EW139_08385</name>
</gene>
<keyword evidence="6" id="KW-0963">Cytoplasm</keyword>
<protein>
    <recommendedName>
        <fullName evidence="5 6">Peptide chain release factor 1</fullName>
        <shortName evidence="6">RF-1</shortName>
    </recommendedName>
</protein>
<evidence type="ECO:0000256" key="5">
    <source>
        <dbReference type="ARBA" id="ARBA00050039"/>
    </source>
</evidence>
<evidence type="ECO:0000313" key="9">
    <source>
        <dbReference type="Proteomes" id="UP000295756"/>
    </source>
</evidence>
<dbReference type="SMART" id="SM00937">
    <property type="entry name" value="PCRF"/>
    <property type="match status" value="1"/>
</dbReference>
<dbReference type="HAMAP" id="MF_00093">
    <property type="entry name" value="Rel_fac_1"/>
    <property type="match status" value="1"/>
</dbReference>
<dbReference type="PANTHER" id="PTHR43804:SF7">
    <property type="entry name" value="LD18447P"/>
    <property type="match status" value="1"/>
</dbReference>
<dbReference type="InterPro" id="IPR045853">
    <property type="entry name" value="Pep_chain_release_fac_I_sf"/>
</dbReference>
<comment type="function">
    <text evidence="1 6">Peptide chain release factor 1 directs the termination of translation in response to the peptide chain termination codons UAG and UAA.</text>
</comment>
<dbReference type="Pfam" id="PF03462">
    <property type="entry name" value="PCRF"/>
    <property type="match status" value="1"/>
</dbReference>
<evidence type="ECO:0000256" key="6">
    <source>
        <dbReference type="HAMAP-Rule" id="MF_00093"/>
    </source>
</evidence>
<keyword evidence="4 6" id="KW-0648">Protein biosynthesis</keyword>
<dbReference type="InterPro" id="IPR005139">
    <property type="entry name" value="PCRF"/>
</dbReference>
<dbReference type="Gene3D" id="3.30.160.20">
    <property type="match status" value="1"/>
</dbReference>
<dbReference type="SUPFAM" id="SSF75620">
    <property type="entry name" value="Release factor"/>
    <property type="match status" value="1"/>
</dbReference>
<evidence type="ECO:0000256" key="3">
    <source>
        <dbReference type="ARBA" id="ARBA00022481"/>
    </source>
</evidence>
<dbReference type="PANTHER" id="PTHR43804">
    <property type="entry name" value="LD18447P"/>
    <property type="match status" value="1"/>
</dbReference>